<accession>A0ABP0Y9Y1</accession>
<keyword evidence="2" id="KW-1185">Reference proteome</keyword>
<name>A0ABP0Y9Y1_9ROSI</name>
<sequence>MSVSGLLTLAEKPCNRKAFYASSLCKMSGAIRLYSFVKIIFYSLGRRKEHSSMVTSYYWLCSAGEFDICVKMLELNRTWHGGKEMIYLLQPV</sequence>
<reference evidence="1 2" key="1">
    <citation type="submission" date="2024-03" db="EMBL/GenBank/DDBJ databases">
        <authorList>
            <person name="Gkanogiannis A."/>
            <person name="Becerra Lopez-Lavalle L."/>
        </authorList>
    </citation>
    <scope>NUCLEOTIDE SEQUENCE [LARGE SCALE GENOMIC DNA]</scope>
</reference>
<dbReference type="Proteomes" id="UP001642487">
    <property type="component" value="Chromosome 2"/>
</dbReference>
<organism evidence="1 2">
    <name type="scientific">Citrullus colocynthis</name>
    <name type="common">colocynth</name>
    <dbReference type="NCBI Taxonomy" id="252529"/>
    <lineage>
        <taxon>Eukaryota</taxon>
        <taxon>Viridiplantae</taxon>
        <taxon>Streptophyta</taxon>
        <taxon>Embryophyta</taxon>
        <taxon>Tracheophyta</taxon>
        <taxon>Spermatophyta</taxon>
        <taxon>Magnoliopsida</taxon>
        <taxon>eudicotyledons</taxon>
        <taxon>Gunneridae</taxon>
        <taxon>Pentapetalae</taxon>
        <taxon>rosids</taxon>
        <taxon>fabids</taxon>
        <taxon>Cucurbitales</taxon>
        <taxon>Cucurbitaceae</taxon>
        <taxon>Benincaseae</taxon>
        <taxon>Citrullus</taxon>
    </lineage>
</organism>
<proteinExistence type="predicted"/>
<evidence type="ECO:0000313" key="1">
    <source>
        <dbReference type="EMBL" id="CAK9315517.1"/>
    </source>
</evidence>
<protein>
    <submittedName>
        <fullName evidence="1">Uncharacterized protein</fullName>
    </submittedName>
</protein>
<dbReference type="EMBL" id="OZ021736">
    <property type="protein sequence ID" value="CAK9315517.1"/>
    <property type="molecule type" value="Genomic_DNA"/>
</dbReference>
<evidence type="ECO:0000313" key="2">
    <source>
        <dbReference type="Proteomes" id="UP001642487"/>
    </source>
</evidence>
<gene>
    <name evidence="1" type="ORF">CITCOLO1_LOCUS7314</name>
</gene>